<organism evidence="2 3">
    <name type="scientific">Kaistia nematophila</name>
    <dbReference type="NCBI Taxonomy" id="2994654"/>
    <lineage>
        <taxon>Bacteria</taxon>
        <taxon>Pseudomonadati</taxon>
        <taxon>Pseudomonadota</taxon>
        <taxon>Alphaproteobacteria</taxon>
        <taxon>Hyphomicrobiales</taxon>
        <taxon>Kaistiaceae</taxon>
        <taxon>Kaistia</taxon>
    </lineage>
</organism>
<evidence type="ECO:0000313" key="3">
    <source>
        <dbReference type="Proteomes" id="UP001144805"/>
    </source>
</evidence>
<dbReference type="InterPro" id="IPR010127">
    <property type="entry name" value="Phasin_subfam-1"/>
</dbReference>
<evidence type="ECO:0000313" key="2">
    <source>
        <dbReference type="EMBL" id="MCX5570729.1"/>
    </source>
</evidence>
<protein>
    <submittedName>
        <fullName evidence="2">Phasin</fullName>
    </submittedName>
</protein>
<sequence>MSDTISASPKSSKSSAKSSKAFEAPFEAFSFAVPNVEVPAAFRDMAEKAVSGSKDAYAKLKSAAEEATEALEDSYETTRTGLVALGHKSLDNAKTHSDATFAFVRDFLSVKSFAEAMELQASFARKQFDTLTEQTRDLQEFTQKLATDASRPVKQGVEKALKGFQPN</sequence>
<dbReference type="EMBL" id="JAPKNK010000007">
    <property type="protein sequence ID" value="MCX5570729.1"/>
    <property type="molecule type" value="Genomic_DNA"/>
</dbReference>
<comment type="caution">
    <text evidence="2">The sequence shown here is derived from an EMBL/GenBank/DDBJ whole genome shotgun (WGS) entry which is preliminary data.</text>
</comment>
<reference evidence="2" key="1">
    <citation type="submission" date="2022-11" db="EMBL/GenBank/DDBJ databases">
        <title>Biodiversity and phylogenetic relationships of bacteria.</title>
        <authorList>
            <person name="Machado R.A.R."/>
            <person name="Bhat A."/>
            <person name="Loulou A."/>
            <person name="Kallel S."/>
        </authorList>
    </citation>
    <scope>NUCLEOTIDE SEQUENCE</scope>
    <source>
        <strain evidence="2">K-TC2</strain>
    </source>
</reference>
<dbReference type="Proteomes" id="UP001144805">
    <property type="component" value="Unassembled WGS sequence"/>
</dbReference>
<dbReference type="AlphaFoldDB" id="A0A9X3E2V0"/>
<keyword evidence="3" id="KW-1185">Reference proteome</keyword>
<gene>
    <name evidence="2" type="ORF">OSH07_16100</name>
</gene>
<dbReference type="RefSeq" id="WP_266339701.1">
    <property type="nucleotide sequence ID" value="NZ_JAPKNK010000007.1"/>
</dbReference>
<evidence type="ECO:0000259" key="1">
    <source>
        <dbReference type="Pfam" id="PF09361"/>
    </source>
</evidence>
<accession>A0A9X3E2V0</accession>
<dbReference type="Pfam" id="PF09361">
    <property type="entry name" value="Phasin_2"/>
    <property type="match status" value="1"/>
</dbReference>
<name>A0A9X3E2V0_9HYPH</name>
<dbReference type="NCBIfam" id="TIGR01841">
    <property type="entry name" value="phasin"/>
    <property type="match status" value="1"/>
</dbReference>
<dbReference type="InterPro" id="IPR010234">
    <property type="entry name" value="Phasin_subfam-2"/>
</dbReference>
<feature type="domain" description="Phasin" evidence="1">
    <location>
        <begin position="59"/>
        <end position="155"/>
    </location>
</feature>
<dbReference type="InterPro" id="IPR018968">
    <property type="entry name" value="Phasin"/>
</dbReference>
<proteinExistence type="predicted"/>
<dbReference type="NCBIfam" id="TIGR01985">
    <property type="entry name" value="phasin_2"/>
    <property type="match status" value="1"/>
</dbReference>